<dbReference type="PANTHER" id="PTHR37610:SF6">
    <property type="entry name" value="GAG-POLYPEPTIDE OF LTR COPIA-TYPE-RELATED"/>
    <property type="match status" value="1"/>
</dbReference>
<sequence length="183" mass="21126">MSPPSVDLVQSTVDINYVQNPLFLHPSDDPGSLAIQEKLVSSLKYRSWRRYVEISLSTKRKLGKLVIMASVSKSNAKSIMLIGIAYEIWIQLEKRFALSNGSRNYKLNKETYDIVYSGQSISEYYTKMKCVWEELDFMNVLPRITNVTVEIIAFLNAINTQKEEKRLFQFLNGLDEHYSAQRS</sequence>
<dbReference type="Proteomes" id="UP000245207">
    <property type="component" value="Unassembled WGS sequence"/>
</dbReference>
<evidence type="ECO:0000313" key="2">
    <source>
        <dbReference type="Proteomes" id="UP000245207"/>
    </source>
</evidence>
<reference evidence="1 2" key="1">
    <citation type="journal article" date="2018" name="Mol. Plant">
        <title>The genome of Artemisia annua provides insight into the evolution of Asteraceae family and artemisinin biosynthesis.</title>
        <authorList>
            <person name="Shen Q."/>
            <person name="Zhang L."/>
            <person name="Liao Z."/>
            <person name="Wang S."/>
            <person name="Yan T."/>
            <person name="Shi P."/>
            <person name="Liu M."/>
            <person name="Fu X."/>
            <person name="Pan Q."/>
            <person name="Wang Y."/>
            <person name="Lv Z."/>
            <person name="Lu X."/>
            <person name="Zhang F."/>
            <person name="Jiang W."/>
            <person name="Ma Y."/>
            <person name="Chen M."/>
            <person name="Hao X."/>
            <person name="Li L."/>
            <person name="Tang Y."/>
            <person name="Lv G."/>
            <person name="Zhou Y."/>
            <person name="Sun X."/>
            <person name="Brodelius P.E."/>
            <person name="Rose J.K.C."/>
            <person name="Tang K."/>
        </authorList>
    </citation>
    <scope>NUCLEOTIDE SEQUENCE [LARGE SCALE GENOMIC DNA]</scope>
    <source>
        <strain evidence="2">cv. Huhao1</strain>
        <tissue evidence="1">Leaf</tissue>
    </source>
</reference>
<name>A0A2U1M2Q7_ARTAN</name>
<comment type="caution">
    <text evidence="1">The sequence shown here is derived from an EMBL/GenBank/DDBJ whole genome shotgun (WGS) entry which is preliminary data.</text>
</comment>
<proteinExistence type="predicted"/>
<dbReference type="PANTHER" id="PTHR37610">
    <property type="entry name" value="CCHC-TYPE DOMAIN-CONTAINING PROTEIN"/>
    <property type="match status" value="1"/>
</dbReference>
<protein>
    <submittedName>
        <fullName evidence="1">Uncharacterized protein</fullName>
    </submittedName>
</protein>
<gene>
    <name evidence="1" type="ORF">CTI12_AA245940</name>
</gene>
<dbReference type="EMBL" id="PKPP01006729">
    <property type="protein sequence ID" value="PWA55539.1"/>
    <property type="molecule type" value="Genomic_DNA"/>
</dbReference>
<keyword evidence="2" id="KW-1185">Reference proteome</keyword>
<evidence type="ECO:0000313" key="1">
    <source>
        <dbReference type="EMBL" id="PWA55539.1"/>
    </source>
</evidence>
<accession>A0A2U1M2Q7</accession>
<dbReference type="OrthoDB" id="5544992at2759"/>
<dbReference type="AlphaFoldDB" id="A0A2U1M2Q7"/>
<organism evidence="1 2">
    <name type="scientific">Artemisia annua</name>
    <name type="common">Sweet wormwood</name>
    <dbReference type="NCBI Taxonomy" id="35608"/>
    <lineage>
        <taxon>Eukaryota</taxon>
        <taxon>Viridiplantae</taxon>
        <taxon>Streptophyta</taxon>
        <taxon>Embryophyta</taxon>
        <taxon>Tracheophyta</taxon>
        <taxon>Spermatophyta</taxon>
        <taxon>Magnoliopsida</taxon>
        <taxon>eudicotyledons</taxon>
        <taxon>Gunneridae</taxon>
        <taxon>Pentapetalae</taxon>
        <taxon>asterids</taxon>
        <taxon>campanulids</taxon>
        <taxon>Asterales</taxon>
        <taxon>Asteraceae</taxon>
        <taxon>Asteroideae</taxon>
        <taxon>Anthemideae</taxon>
        <taxon>Artemisiinae</taxon>
        <taxon>Artemisia</taxon>
    </lineage>
</organism>